<evidence type="ECO:0000313" key="4">
    <source>
        <dbReference type="EMBL" id="ACM21731.1"/>
    </source>
</evidence>
<dbReference type="EMBL" id="CP001390">
    <property type="protein sequence ID" value="ACM21731.1"/>
    <property type="molecule type" value="Genomic_DNA"/>
</dbReference>
<keyword evidence="5" id="KW-1185">Reference proteome</keyword>
<dbReference type="InterPro" id="IPR001789">
    <property type="entry name" value="Sig_transdc_resp-reg_receiver"/>
</dbReference>
<dbReference type="Gene3D" id="3.40.50.2300">
    <property type="match status" value="1"/>
</dbReference>
<dbReference type="SMART" id="SM00448">
    <property type="entry name" value="REC"/>
    <property type="match status" value="1"/>
</dbReference>
<dbReference type="PANTHER" id="PTHR44591">
    <property type="entry name" value="STRESS RESPONSE REGULATOR PROTEIN 1"/>
    <property type="match status" value="1"/>
</dbReference>
<dbReference type="PANTHER" id="PTHR44591:SF3">
    <property type="entry name" value="RESPONSE REGULATORY DOMAIN-CONTAINING PROTEIN"/>
    <property type="match status" value="1"/>
</dbReference>
<dbReference type="SUPFAM" id="SSF52172">
    <property type="entry name" value="CheY-like"/>
    <property type="match status" value="1"/>
</dbReference>
<dbReference type="InterPro" id="IPR050595">
    <property type="entry name" value="Bact_response_regulator"/>
</dbReference>
<feature type="modified residue" description="4-aspartylphosphate" evidence="2">
    <location>
        <position position="57"/>
    </location>
</feature>
<dbReference type="eggNOG" id="COG2204">
    <property type="taxonomic scope" value="Bacteria"/>
</dbReference>
<dbReference type="KEGG" id="geo:Geob_3388"/>
<dbReference type="Proteomes" id="UP000007721">
    <property type="component" value="Chromosome"/>
</dbReference>
<evidence type="ECO:0000313" key="5">
    <source>
        <dbReference type="Proteomes" id="UP000007721"/>
    </source>
</evidence>
<evidence type="ECO:0000256" key="1">
    <source>
        <dbReference type="ARBA" id="ARBA00022553"/>
    </source>
</evidence>
<evidence type="ECO:0000259" key="3">
    <source>
        <dbReference type="PROSITE" id="PS50110"/>
    </source>
</evidence>
<sequence>MNSKSLKKVLIVDDEQSILKSLSYVLKMDGVEVLACSEIEQAEEALESTRFDLVITDIRMSGVNGIEGLELLTYVRERYHSEVIIMTGYGTEEMEAEAYRRGALCYFRKPVDLGELVKKVAEIGIPVKSTFTC</sequence>
<dbReference type="PROSITE" id="PS50110">
    <property type="entry name" value="RESPONSE_REGULATORY"/>
    <property type="match status" value="1"/>
</dbReference>
<organism evidence="4 5">
    <name type="scientific">Geotalea daltonii (strain DSM 22248 / JCM 15807 / FRC-32)</name>
    <name type="common">Geobacter daltonii</name>
    <dbReference type="NCBI Taxonomy" id="316067"/>
    <lineage>
        <taxon>Bacteria</taxon>
        <taxon>Pseudomonadati</taxon>
        <taxon>Thermodesulfobacteriota</taxon>
        <taxon>Desulfuromonadia</taxon>
        <taxon>Geobacterales</taxon>
        <taxon>Geobacteraceae</taxon>
        <taxon>Geotalea</taxon>
    </lineage>
</organism>
<dbReference type="RefSeq" id="WP_012648459.1">
    <property type="nucleotide sequence ID" value="NC_011979.1"/>
</dbReference>
<dbReference type="STRING" id="316067.Geob_3388"/>
<dbReference type="InterPro" id="IPR011006">
    <property type="entry name" value="CheY-like_superfamily"/>
</dbReference>
<dbReference type="Pfam" id="PF00072">
    <property type="entry name" value="Response_reg"/>
    <property type="match status" value="1"/>
</dbReference>
<keyword evidence="1 2" id="KW-0597">Phosphoprotein</keyword>
<gene>
    <name evidence="4" type="primary">cheY64H-3</name>
    <name evidence="4" type="ordered locus">Geob_3388</name>
</gene>
<dbReference type="GO" id="GO:0000160">
    <property type="term" value="P:phosphorelay signal transduction system"/>
    <property type="evidence" value="ECO:0007669"/>
    <property type="project" value="InterPro"/>
</dbReference>
<dbReference type="OrthoDB" id="9788090at2"/>
<dbReference type="HOGENOM" id="CLU_000445_69_8_7"/>
<accession>B9M5H2</accession>
<feature type="domain" description="Response regulatory" evidence="3">
    <location>
        <begin position="8"/>
        <end position="124"/>
    </location>
</feature>
<reference evidence="4 5" key="1">
    <citation type="submission" date="2009-01" db="EMBL/GenBank/DDBJ databases">
        <title>Complete sequence of Geobacter sp. FRC-32.</title>
        <authorList>
            <consortium name="US DOE Joint Genome Institute"/>
            <person name="Lucas S."/>
            <person name="Copeland A."/>
            <person name="Lapidus A."/>
            <person name="Glavina del Rio T."/>
            <person name="Dalin E."/>
            <person name="Tice H."/>
            <person name="Bruce D."/>
            <person name="Goodwin L."/>
            <person name="Pitluck S."/>
            <person name="Saunders E."/>
            <person name="Brettin T."/>
            <person name="Detter J.C."/>
            <person name="Han C."/>
            <person name="Larimer F."/>
            <person name="Land M."/>
            <person name="Hauser L."/>
            <person name="Kyrpides N."/>
            <person name="Ovchinnikova G."/>
            <person name="Kostka J."/>
            <person name="Richardson P."/>
        </authorList>
    </citation>
    <scope>NUCLEOTIDE SEQUENCE [LARGE SCALE GENOMIC DNA]</scope>
    <source>
        <strain evidence="5">DSM 22248 / JCM 15807 / FRC-32</strain>
    </source>
</reference>
<dbReference type="CDD" id="cd00156">
    <property type="entry name" value="REC"/>
    <property type="match status" value="1"/>
</dbReference>
<name>B9M5H2_GEODF</name>
<proteinExistence type="predicted"/>
<protein>
    <submittedName>
        <fullName evidence="4">Response receiver CheY associated with MCPs of classes 40H and 40+24H</fullName>
    </submittedName>
</protein>
<dbReference type="AlphaFoldDB" id="B9M5H2"/>
<evidence type="ECO:0000256" key="2">
    <source>
        <dbReference type="PROSITE-ProRule" id="PRU00169"/>
    </source>
</evidence>